<organism evidence="2">
    <name type="scientific">Ajellomyces capsulatus (strain H88)</name>
    <name type="common">Darling's disease fungus</name>
    <name type="synonym">Histoplasma capsulatum</name>
    <dbReference type="NCBI Taxonomy" id="544711"/>
    <lineage>
        <taxon>Eukaryota</taxon>
        <taxon>Fungi</taxon>
        <taxon>Dikarya</taxon>
        <taxon>Ascomycota</taxon>
        <taxon>Pezizomycotina</taxon>
        <taxon>Eurotiomycetes</taxon>
        <taxon>Eurotiomycetidae</taxon>
        <taxon>Onygenales</taxon>
        <taxon>Ajellomycetaceae</taxon>
        <taxon>Histoplasma</taxon>
    </lineage>
</organism>
<evidence type="ECO:0000313" key="2">
    <source>
        <dbReference type="Proteomes" id="UP000008142"/>
    </source>
</evidence>
<reference evidence="2" key="1">
    <citation type="submission" date="2008-07" db="EMBL/GenBank/DDBJ databases">
        <title>Annotation of Ajellomyces capsulatus strain H88.</title>
        <authorList>
            <person name="Champion M."/>
            <person name="Cuomo C."/>
            <person name="Ma L.-J."/>
            <person name="Henn M.R."/>
            <person name="Sil A."/>
            <person name="Goldman B."/>
            <person name="Young S.K."/>
            <person name="Kodira C.D."/>
            <person name="Zeng Q."/>
            <person name="Koehrsen M."/>
            <person name="Alvarado L."/>
            <person name="Berlin A."/>
            <person name="Borenstein D."/>
            <person name="Chen Z."/>
            <person name="Engels R."/>
            <person name="Freedman E."/>
            <person name="Gellesch M."/>
            <person name="Goldberg J."/>
            <person name="Griggs A."/>
            <person name="Gujja S."/>
            <person name="Heiman D."/>
            <person name="Hepburn T."/>
            <person name="Howarth C."/>
            <person name="Jen D."/>
            <person name="Larson L."/>
            <person name="Lewis B."/>
            <person name="Mehta T."/>
            <person name="Park D."/>
            <person name="Pearson M."/>
            <person name="Roberts A."/>
            <person name="Saif S."/>
            <person name="Shea T."/>
            <person name="Shenoy N."/>
            <person name="Sisk P."/>
            <person name="Stolte C."/>
            <person name="Sykes S."/>
            <person name="Walk T."/>
            <person name="White J."/>
            <person name="Yandava C."/>
            <person name="Klein B."/>
            <person name="McEwen J.G."/>
            <person name="Puccia R."/>
            <person name="Goldman G.H."/>
            <person name="Felipe M.S."/>
            <person name="Nino-Vega G."/>
            <person name="San-Blas G."/>
            <person name="Taylor J."/>
            <person name="Mendoza L."/>
            <person name="Galagan J."/>
            <person name="Nusbaum C."/>
            <person name="Birren B."/>
        </authorList>
    </citation>
    <scope>NUCLEOTIDE SEQUENCE [LARGE SCALE GENOMIC DNA]</scope>
    <source>
        <strain evidence="2">H88</strain>
    </source>
</reference>
<dbReference type="EMBL" id="DS990637">
    <property type="protein sequence ID" value="EGC43961.1"/>
    <property type="molecule type" value="Genomic_DNA"/>
</dbReference>
<evidence type="ECO:0000313" key="1">
    <source>
        <dbReference type="EMBL" id="EGC43961.1"/>
    </source>
</evidence>
<protein>
    <submittedName>
        <fullName evidence="1">Uncharacterized protein</fullName>
    </submittedName>
</protein>
<accession>F0UC15</accession>
<gene>
    <name evidence="1" type="ORF">HCEG_03176</name>
</gene>
<dbReference type="Proteomes" id="UP000008142">
    <property type="component" value="Unassembled WGS sequence"/>
</dbReference>
<dbReference type="AlphaFoldDB" id="F0UC15"/>
<proteinExistence type="predicted"/>
<dbReference type="OrthoDB" id="4342075at2759"/>
<sequence length="93" mass="10849">MALSVPAQELWPEETTARDMLASEVATLRHLKQNSSIPVPAVYHCRREAESYETVRPYHSPTLANSFWQDRFFVRGRRLFHSEAMFLTWLPVS</sequence>
<dbReference type="HOGENOM" id="CLU_2399170_0_0_1"/>
<name>F0UC15_AJEC8</name>